<keyword evidence="3" id="KW-1185">Reference proteome</keyword>
<comment type="caution">
    <text evidence="2">The sequence shown here is derived from an EMBL/GenBank/DDBJ whole genome shotgun (WGS) entry which is preliminary data.</text>
</comment>
<accession>A0ABV6BFR9</accession>
<dbReference type="SUPFAM" id="SSF55729">
    <property type="entry name" value="Acyl-CoA N-acyltransferases (Nat)"/>
    <property type="match status" value="1"/>
</dbReference>
<protein>
    <submittedName>
        <fullName evidence="2">GNAT family N-acetyltransferase</fullName>
    </submittedName>
</protein>
<organism evidence="2 3">
    <name type="scientific">Rheinheimera tilapiae</name>
    <dbReference type="NCBI Taxonomy" id="875043"/>
    <lineage>
        <taxon>Bacteria</taxon>
        <taxon>Pseudomonadati</taxon>
        <taxon>Pseudomonadota</taxon>
        <taxon>Gammaproteobacteria</taxon>
        <taxon>Chromatiales</taxon>
        <taxon>Chromatiaceae</taxon>
        <taxon>Rheinheimera</taxon>
    </lineage>
</organism>
<feature type="domain" description="N-acetyltransferase" evidence="1">
    <location>
        <begin position="115"/>
        <end position="249"/>
    </location>
</feature>
<dbReference type="Pfam" id="PF00583">
    <property type="entry name" value="Acetyltransf_1"/>
    <property type="match status" value="1"/>
</dbReference>
<reference evidence="2 3" key="1">
    <citation type="submission" date="2024-09" db="EMBL/GenBank/DDBJ databases">
        <authorList>
            <person name="Sun Q."/>
            <person name="Mori K."/>
        </authorList>
    </citation>
    <scope>NUCLEOTIDE SEQUENCE [LARGE SCALE GENOMIC DNA]</scope>
    <source>
        <strain evidence="2 3">KCTC 23315</strain>
    </source>
</reference>
<dbReference type="InterPro" id="IPR016181">
    <property type="entry name" value="Acyl_CoA_acyltransferase"/>
</dbReference>
<gene>
    <name evidence="2" type="ORF">ACFFJP_15590</name>
</gene>
<dbReference type="EMBL" id="JBHLXP010000004">
    <property type="protein sequence ID" value="MFC0049721.1"/>
    <property type="molecule type" value="Genomic_DNA"/>
</dbReference>
<evidence type="ECO:0000313" key="2">
    <source>
        <dbReference type="EMBL" id="MFC0049721.1"/>
    </source>
</evidence>
<dbReference type="RefSeq" id="WP_377246121.1">
    <property type="nucleotide sequence ID" value="NZ_JBHLXP010000004.1"/>
</dbReference>
<name>A0ABV6BFR9_9GAMM</name>
<dbReference type="Proteomes" id="UP001589813">
    <property type="component" value="Unassembled WGS sequence"/>
</dbReference>
<evidence type="ECO:0000259" key="1">
    <source>
        <dbReference type="PROSITE" id="PS51186"/>
    </source>
</evidence>
<dbReference type="InterPro" id="IPR000182">
    <property type="entry name" value="GNAT_dom"/>
</dbReference>
<dbReference type="PROSITE" id="PS51186">
    <property type="entry name" value="GNAT"/>
    <property type="match status" value="1"/>
</dbReference>
<dbReference type="Gene3D" id="3.40.630.30">
    <property type="match status" value="1"/>
</dbReference>
<sequence length="249" mass="27702">MITKFSPIIEGYWHDLFLTGDQIYHDEQLTVLVSTVLQPDRGLMLRQSVEGRLWAVMTPAIAGKLRLSTGLQAGFSEALLRQRLQEAEIRLHGADQLFYFSAADQQALLQQAPLAHVRQLHAEDAALFARFQSLASEQDLDDAYVELDHWAVFGAFADGQLVCAASMYPWDGKKIADTGVLTLPQYRGAGHARGVIRAISRYACEQGYQPQYRCQTDNLASTALAKAAGLELYGRWEVIDSEETNEPDA</sequence>
<proteinExistence type="predicted"/>
<evidence type="ECO:0000313" key="3">
    <source>
        <dbReference type="Proteomes" id="UP001589813"/>
    </source>
</evidence>